<evidence type="ECO:0000313" key="2">
    <source>
        <dbReference type="EMBL" id="RGS41917.1"/>
    </source>
</evidence>
<dbReference type="Proteomes" id="UP000266172">
    <property type="component" value="Unassembled WGS sequence"/>
</dbReference>
<reference evidence="2 3" key="1">
    <citation type="submission" date="2018-08" db="EMBL/GenBank/DDBJ databases">
        <title>A genome reference for cultivated species of the human gut microbiota.</title>
        <authorList>
            <person name="Zou Y."/>
            <person name="Xue W."/>
            <person name="Luo G."/>
        </authorList>
    </citation>
    <scope>NUCLEOTIDE SEQUENCE [LARGE SCALE GENOMIC DNA]</scope>
    <source>
        <strain evidence="2 3">AF22-12AC</strain>
    </source>
</reference>
<protein>
    <recommendedName>
        <fullName evidence="1">YqbQ/XkdQ domain-containing protein</fullName>
    </recommendedName>
</protein>
<dbReference type="EMBL" id="QRVL01000001">
    <property type="protein sequence ID" value="RGS41917.1"/>
    <property type="molecule type" value="Genomic_DNA"/>
</dbReference>
<evidence type="ECO:0000259" key="1">
    <source>
        <dbReference type="Pfam" id="PF24032"/>
    </source>
</evidence>
<dbReference type="Pfam" id="PF24032">
    <property type="entry name" value="YQBQ"/>
    <property type="match status" value="1"/>
</dbReference>
<dbReference type="AlphaFoldDB" id="A0A395V9I4"/>
<feature type="domain" description="YqbQ/XkdQ" evidence="1">
    <location>
        <begin position="77"/>
        <end position="331"/>
    </location>
</feature>
<sequence length="413" mass="45981">MIDLAKIKYRLVVMDESKNQDNIKEYVENLGWEENDGELAVRLSFVAKNDKTSKGYLSKIIKPGCLVGIFANDGASQDEEVARGYVETWNPVEKNGGHTLKCVCYDELYKLQKSQDNRYFPSGTGTKSAIEGIFDDWEIPQGSYQGPNASHGKTKANNKYLSDIIIDLLDDAAKKGEEQCFVQAREGLTSVIPRGTNKTVYVFRTDNTQMFSQSISTADMITRVKVVGQADDDGRTSVEATINGETKYGIRQRIYTRGKDESLADAKSAAQEILDEDGKIKKEIKVQSPDVPFVRKGDLVYVISELAQSYYYVKGVQHTADTYSMTMDLELAEPKKEKTKSEKKKDYNVGDIVNFHGGTHYVSSYPGSKGYNARAGKAKITIKNGSGKAHPWHLIHTDSGSNVYGWVDDGTFD</sequence>
<organism evidence="2 3">
    <name type="scientific">Roseburia hominis</name>
    <dbReference type="NCBI Taxonomy" id="301301"/>
    <lineage>
        <taxon>Bacteria</taxon>
        <taxon>Bacillati</taxon>
        <taxon>Bacillota</taxon>
        <taxon>Clostridia</taxon>
        <taxon>Lachnospirales</taxon>
        <taxon>Lachnospiraceae</taxon>
        <taxon>Roseburia</taxon>
    </lineage>
</organism>
<dbReference type="RefSeq" id="WP_118096201.1">
    <property type="nucleotide sequence ID" value="NZ_QRVL01000001.1"/>
</dbReference>
<accession>A0A395V9I4</accession>
<gene>
    <name evidence="2" type="ORF">DWX93_00830</name>
</gene>
<dbReference type="InterPro" id="IPR056937">
    <property type="entry name" value="YqbQ/XkdQ"/>
</dbReference>
<name>A0A395V9I4_9FIRM</name>
<proteinExistence type="predicted"/>
<comment type="caution">
    <text evidence="2">The sequence shown here is derived from an EMBL/GenBank/DDBJ whole genome shotgun (WGS) entry which is preliminary data.</text>
</comment>
<evidence type="ECO:0000313" key="3">
    <source>
        <dbReference type="Proteomes" id="UP000266172"/>
    </source>
</evidence>